<feature type="non-terminal residue" evidence="1">
    <location>
        <position position="1"/>
    </location>
</feature>
<reference evidence="1" key="1">
    <citation type="submission" date="2020-07" db="EMBL/GenBank/DDBJ databases">
        <title>Clarias magur genome sequencing, assembly and annotation.</title>
        <authorList>
            <person name="Kushwaha B."/>
            <person name="Kumar R."/>
            <person name="Das P."/>
            <person name="Joshi C.G."/>
            <person name="Kumar D."/>
            <person name="Nagpure N.S."/>
            <person name="Pandey M."/>
            <person name="Agarwal S."/>
            <person name="Srivastava S."/>
            <person name="Singh M."/>
            <person name="Sahoo L."/>
            <person name="Jayasankar P."/>
            <person name="Meher P.K."/>
            <person name="Koringa P.G."/>
            <person name="Iquebal M.A."/>
            <person name="Das S.P."/>
            <person name="Bit A."/>
            <person name="Patnaik S."/>
            <person name="Patel N."/>
            <person name="Shah T.M."/>
            <person name="Hinsu A."/>
            <person name="Jena J.K."/>
        </authorList>
    </citation>
    <scope>NUCLEOTIDE SEQUENCE</scope>
    <source>
        <strain evidence="1">CIFAMagur01</strain>
        <tissue evidence="1">Testis</tissue>
    </source>
</reference>
<accession>A0A8J4XDX1</accession>
<proteinExistence type="predicted"/>
<gene>
    <name evidence="1" type="primary">hmgA</name>
    <name evidence="1" type="ORF">DAT39_010174</name>
</gene>
<evidence type="ECO:0000313" key="2">
    <source>
        <dbReference type="Proteomes" id="UP000727407"/>
    </source>
</evidence>
<organism evidence="1 2">
    <name type="scientific">Clarias magur</name>
    <name type="common">Asian catfish</name>
    <name type="synonym">Macropteronotus magur</name>
    <dbReference type="NCBI Taxonomy" id="1594786"/>
    <lineage>
        <taxon>Eukaryota</taxon>
        <taxon>Metazoa</taxon>
        <taxon>Chordata</taxon>
        <taxon>Craniata</taxon>
        <taxon>Vertebrata</taxon>
        <taxon>Euteleostomi</taxon>
        <taxon>Actinopterygii</taxon>
        <taxon>Neopterygii</taxon>
        <taxon>Teleostei</taxon>
        <taxon>Ostariophysi</taxon>
        <taxon>Siluriformes</taxon>
        <taxon>Clariidae</taxon>
        <taxon>Clarias</taxon>
    </lineage>
</organism>
<comment type="caution">
    <text evidence="1">The sequence shown here is derived from an EMBL/GenBank/DDBJ whole genome shotgun (WGS) entry which is preliminary data.</text>
</comment>
<dbReference type="Proteomes" id="UP000727407">
    <property type="component" value="Unassembled WGS sequence"/>
</dbReference>
<dbReference type="EMBL" id="QNUK01000145">
    <property type="protein sequence ID" value="KAF5900120.1"/>
    <property type="molecule type" value="Genomic_DNA"/>
</dbReference>
<keyword evidence="2" id="KW-1185">Reference proteome</keyword>
<dbReference type="AlphaFoldDB" id="A0A8J4XDX1"/>
<protein>
    <submittedName>
        <fullName evidence="1">Homogentisate 1,2-dioxygenase</fullName>
    </submittedName>
</protein>
<evidence type="ECO:0000313" key="1">
    <source>
        <dbReference type="EMBL" id="KAF5900120.1"/>
    </source>
</evidence>
<name>A0A8J4XDX1_CLAMG</name>
<sequence>AGRAHRGRSTRSVGTLRRLVRPPNGSSPRFCNCGLLMTQLSPLSLSWGRPQQGRGLIGDGVWLELDLMAVTVAWMSRLDNRLPGDTHSAVSAEFDIIIRILFVGAPKHLGARTFSKENTQ</sequence>